<evidence type="ECO:0000313" key="2">
    <source>
        <dbReference type="EMBL" id="KAL1006247.1"/>
    </source>
</evidence>
<dbReference type="InterPro" id="IPR038848">
    <property type="entry name" value="CABYR"/>
</dbReference>
<organism evidence="2 3">
    <name type="scientific">Umbra pygmaea</name>
    <name type="common">Eastern mudminnow</name>
    <dbReference type="NCBI Taxonomy" id="75934"/>
    <lineage>
        <taxon>Eukaryota</taxon>
        <taxon>Metazoa</taxon>
        <taxon>Chordata</taxon>
        <taxon>Craniata</taxon>
        <taxon>Vertebrata</taxon>
        <taxon>Euteleostomi</taxon>
        <taxon>Actinopterygii</taxon>
        <taxon>Neopterygii</taxon>
        <taxon>Teleostei</taxon>
        <taxon>Protacanthopterygii</taxon>
        <taxon>Esociformes</taxon>
        <taxon>Umbridae</taxon>
        <taxon>Umbra</taxon>
    </lineage>
</organism>
<keyword evidence="3" id="KW-1185">Reference proteome</keyword>
<comment type="caution">
    <text evidence="2">The sequence shown here is derived from an EMBL/GenBank/DDBJ whole genome shotgun (WGS) entry which is preliminary data.</text>
</comment>
<reference evidence="2 3" key="1">
    <citation type="submission" date="2024-06" db="EMBL/GenBank/DDBJ databases">
        <authorList>
            <person name="Pan Q."/>
            <person name="Wen M."/>
            <person name="Jouanno E."/>
            <person name="Zahm M."/>
            <person name="Klopp C."/>
            <person name="Cabau C."/>
            <person name="Louis A."/>
            <person name="Berthelot C."/>
            <person name="Parey E."/>
            <person name="Roest Crollius H."/>
            <person name="Montfort J."/>
            <person name="Robinson-Rechavi M."/>
            <person name="Bouchez O."/>
            <person name="Lampietro C."/>
            <person name="Lopez Roques C."/>
            <person name="Donnadieu C."/>
            <person name="Postlethwait J."/>
            <person name="Bobe J."/>
            <person name="Verreycken H."/>
            <person name="Guiguen Y."/>
        </authorList>
    </citation>
    <scope>NUCLEOTIDE SEQUENCE [LARGE SCALE GENOMIC DNA]</scope>
    <source>
        <strain evidence="2">Up_M1</strain>
        <tissue evidence="2">Testis</tissue>
    </source>
</reference>
<feature type="compositionally biased region" description="Polar residues" evidence="1">
    <location>
        <begin position="743"/>
        <end position="785"/>
    </location>
</feature>
<dbReference type="Gene3D" id="1.20.890.10">
    <property type="entry name" value="cAMP-dependent protein kinase regulatory subunit, dimerization-anchoring domain"/>
    <property type="match status" value="1"/>
</dbReference>
<evidence type="ECO:0008006" key="4">
    <source>
        <dbReference type="Google" id="ProtNLM"/>
    </source>
</evidence>
<sequence>MLKANRGSVTTNMSHRRTVVNIPTGLEDLLEAVSMAVVKCQPDTIPVFAATFFNDLLIFRDEMPIMPINELVKEFSATKGCHFYKTNNEDIKQQPQDTVQGPEMFPGLKPILERGTRLLPRKRRCEDLKESFSLVPCDLPCRSRDIQSMDTAAATYKSKDQTEMGQQVIANPIVLAPGPILDIAKVMAVYRRRIDPNPSPRSSLSLSSSNLCAGIPSAIFELVSLRDINPELPAVLIRTGVLPLESLIVVKTEPVPDIIVFQADPLLAESAVVAAPPGASPLSAKSSCTSMLVALAAGPTLETIHPISDDTTAPFVETQEVVVSEPEECHAPKVTPVTPVKPLESTSVAVTTQEIPGSVPAVSPSPLELQGSVPANAVQEVQINLSKHSVQEVAGDSTGLQYPLPLATLETECVNVILPHLAAVNVGIQASTQACLPTTENVYPEPSSGICHSSIMVETKLDSAANLPGPAAVTWAKSSNVTCPNSGTNTVAPVPLCVPVVSSAPSVQIPPPIVVPPLREETLSSSAPAGPSTLMASGESRTPFLVYLPLPAPELLNNPGLLCQLGLGPEEAKSLPVLCLSMTSAHTPVMSNRVAACPATTADAAWSAAKDLPRSCVTNLPGVTDTPGKKINVIAETQDLPQTPCHVANTDGRQEQQRTQSNLLNTNGIQEPQRTDGYVANIPGGPHNPSCSAVCQDVCFHCPSGNACNISRNNVHSPAATALAGSMCCPFSVNPQEGAALSHGTQSPGYGTQSPGYGTQSPGYGTQSPGYGTQSPGQGTQSPGHCPSSLLQQACMAQNSHSLPTNIIAVCSPGHSPCGSISHSGSHWRFCHLTQPESQGRIPCPNQNSLTMMHCNSLERLADIPIYQDCVHCTSSCLLPCSPSSHSTLHSHCNAQPNYPAHNLGTSLVQPQTSSYDPRFYSLQQNRLVATHSQERQRAGSPFPLQ</sequence>
<dbReference type="CDD" id="cd12100">
    <property type="entry name" value="DD_CABYR_SP17"/>
    <property type="match status" value="1"/>
</dbReference>
<accession>A0ABD0XEI2</accession>
<proteinExistence type="predicted"/>
<dbReference type="EMBL" id="JAGEUA010000002">
    <property type="protein sequence ID" value="KAL1006247.1"/>
    <property type="molecule type" value="Genomic_DNA"/>
</dbReference>
<name>A0ABD0XEI2_UMBPY</name>
<dbReference type="SUPFAM" id="SSF47391">
    <property type="entry name" value="Dimerization-anchoring domain of cAMP-dependent PK regulatory subunit"/>
    <property type="match status" value="1"/>
</dbReference>
<evidence type="ECO:0000256" key="1">
    <source>
        <dbReference type="SAM" id="MobiDB-lite"/>
    </source>
</evidence>
<dbReference type="InterPro" id="IPR047579">
    <property type="entry name" value="DD_CABYR_SP17"/>
</dbReference>
<evidence type="ECO:0000313" key="3">
    <source>
        <dbReference type="Proteomes" id="UP001557470"/>
    </source>
</evidence>
<dbReference type="PANTHER" id="PTHR15494:SF0">
    <property type="entry name" value="CALCIUM-BINDING TYROSINE PHOSPHORYLATION-REGULATED PROTEIN"/>
    <property type="match status" value="1"/>
</dbReference>
<dbReference type="Proteomes" id="UP001557470">
    <property type="component" value="Unassembled WGS sequence"/>
</dbReference>
<dbReference type="AlphaFoldDB" id="A0ABD0XEI2"/>
<gene>
    <name evidence="2" type="ORF">UPYG_G00069710</name>
</gene>
<feature type="region of interest" description="Disordered" evidence="1">
    <location>
        <begin position="740"/>
        <end position="785"/>
    </location>
</feature>
<dbReference type="PANTHER" id="PTHR15494">
    <property type="entry name" value="CALCIUM-BINDING TYROSINE PHOSPHORYLATION-REGULATED PROTEIN"/>
    <property type="match status" value="1"/>
</dbReference>
<protein>
    <recommendedName>
        <fullName evidence="4">RIIa domain-containing protein</fullName>
    </recommendedName>
</protein>